<dbReference type="InterPro" id="IPR000878">
    <property type="entry name" value="4pyrrol_Mease"/>
</dbReference>
<proteinExistence type="inferred from homology"/>
<dbReference type="InterPro" id="IPR014776">
    <property type="entry name" value="4pyrrole_Mease_sub2"/>
</dbReference>
<dbReference type="eggNOG" id="COG1648">
    <property type="taxonomic scope" value="Bacteria"/>
</dbReference>
<dbReference type="NCBIfam" id="TIGR01470">
    <property type="entry name" value="cysG_Nterm"/>
    <property type="match status" value="1"/>
</dbReference>
<dbReference type="PIRSF" id="PIRSF036426">
    <property type="entry name" value="Sirohaem_synth"/>
    <property type="match status" value="1"/>
</dbReference>
<dbReference type="Gene3D" id="3.30.950.10">
    <property type="entry name" value="Methyltransferase, Cobalt-precorrin-4 Transmethylase, Domain 2"/>
    <property type="match status" value="1"/>
</dbReference>
<feature type="compositionally biased region" description="Basic and acidic residues" evidence="15">
    <location>
        <begin position="14"/>
        <end position="30"/>
    </location>
</feature>
<dbReference type="GO" id="GO:0009236">
    <property type="term" value="P:cobalamin biosynthetic process"/>
    <property type="evidence" value="ECO:0007669"/>
    <property type="project" value="UniProtKB-KW"/>
</dbReference>
<evidence type="ECO:0000256" key="13">
    <source>
        <dbReference type="ARBA" id="ARBA00047561"/>
    </source>
</evidence>
<evidence type="ECO:0000256" key="1">
    <source>
        <dbReference type="ARBA" id="ARBA00005010"/>
    </source>
</evidence>
<evidence type="ECO:0000256" key="3">
    <source>
        <dbReference type="ARBA" id="ARBA00022573"/>
    </source>
</evidence>
<dbReference type="SUPFAM" id="SSF51735">
    <property type="entry name" value="NAD(P)-binding Rossmann-fold domains"/>
    <property type="match status" value="1"/>
</dbReference>
<dbReference type="Pfam" id="PF13241">
    <property type="entry name" value="NAD_binding_7"/>
    <property type="match status" value="1"/>
</dbReference>
<dbReference type="NCBIfam" id="NF004790">
    <property type="entry name" value="PRK06136.1"/>
    <property type="match status" value="1"/>
</dbReference>
<comment type="similarity">
    <text evidence="2">Belongs to the precorrin methyltransferase family.</text>
</comment>
<dbReference type="GO" id="GO:0051266">
    <property type="term" value="F:sirohydrochlorin ferrochelatase activity"/>
    <property type="evidence" value="ECO:0007669"/>
    <property type="project" value="InterPro"/>
</dbReference>
<keyword evidence="11" id="KW-0511">Multifunctional enzyme</keyword>
<dbReference type="Gene3D" id="3.40.50.720">
    <property type="entry name" value="NAD(P)-binding Rossmann-like Domain"/>
    <property type="match status" value="1"/>
</dbReference>
<evidence type="ECO:0000256" key="7">
    <source>
        <dbReference type="ARBA" id="ARBA00023002"/>
    </source>
</evidence>
<reference evidence="17 18" key="1">
    <citation type="journal article" date="2007" name="Appl. Environ. Microbiol.">
        <title>Rhizobial factors required for stem nodule maturation and maintenance in Sesbania rostrata-Azorhizobium caulinodans ORS571 symbiosis.</title>
        <authorList>
            <person name="Suzuki S."/>
            <person name="Aono T."/>
            <person name="Lee KB."/>
            <person name="Suzuki T."/>
            <person name="Liu CT."/>
            <person name="Miwa H."/>
            <person name="Wakao S."/>
            <person name="Iki T."/>
            <person name="Oyaizu H."/>
        </authorList>
    </citation>
    <scope>NUCLEOTIDE SEQUENCE [LARGE SCALE GENOMIC DNA]</scope>
    <source>
        <strain evidence="18">ATCC 43989 / DSM 5975 / JCM 20966 / LMG 6465 / NBRC 14845 / NCIMB 13405 / ORS 571</strain>
    </source>
</reference>
<keyword evidence="6" id="KW-0949">S-adenosyl-L-methionine</keyword>
<evidence type="ECO:0000256" key="12">
    <source>
        <dbReference type="ARBA" id="ARBA00025705"/>
    </source>
</evidence>
<dbReference type="InterPro" id="IPR036291">
    <property type="entry name" value="NAD(P)-bd_dom_sf"/>
</dbReference>
<accession>A8IJ15</accession>
<dbReference type="eggNOG" id="COG0007">
    <property type="taxonomic scope" value="Bacteria"/>
</dbReference>
<evidence type="ECO:0000256" key="14">
    <source>
        <dbReference type="PIRSR" id="PIRSR036426-1"/>
    </source>
</evidence>
<keyword evidence="3" id="KW-0169">Cobalamin biosynthesis</keyword>
<dbReference type="PROSITE" id="PS00839">
    <property type="entry name" value="SUMT_1"/>
    <property type="match status" value="1"/>
</dbReference>
<dbReference type="STRING" id="438753.AZC_0234"/>
<evidence type="ECO:0000256" key="4">
    <source>
        <dbReference type="ARBA" id="ARBA00022603"/>
    </source>
</evidence>
<evidence type="ECO:0000256" key="6">
    <source>
        <dbReference type="ARBA" id="ARBA00022691"/>
    </source>
</evidence>
<name>A8IJ15_AZOC5</name>
<dbReference type="Gene3D" id="3.40.1010.10">
    <property type="entry name" value="Cobalt-precorrin-4 Transmethylase, Domain 1"/>
    <property type="match status" value="1"/>
</dbReference>
<dbReference type="GO" id="GO:0051287">
    <property type="term" value="F:NAD binding"/>
    <property type="evidence" value="ECO:0007669"/>
    <property type="project" value="InterPro"/>
</dbReference>
<dbReference type="InterPro" id="IPR035996">
    <property type="entry name" value="4pyrrol_Methylase_sf"/>
</dbReference>
<keyword evidence="18" id="KW-1185">Reference proteome</keyword>
<reference evidence="17 18" key="5">
    <citation type="journal article" date="2010" name="Appl. Environ. Microbiol.">
        <title>phrR-like gene praR of Azorhizobium caulinodans ORS571 is essential for symbiosis with Sesbania rostrata and is involved in expression of reb genes.</title>
        <authorList>
            <person name="Akiba N."/>
            <person name="Aono T."/>
            <person name="Toyazaki H."/>
            <person name="Sato S."/>
            <person name="Oyaizu H."/>
        </authorList>
    </citation>
    <scope>NUCLEOTIDE SEQUENCE [LARGE SCALE GENOMIC DNA]</scope>
    <source>
        <strain evidence="18">ATCC 43989 / DSM 5975 / JCM 20966 / LMG 6465 / NBRC 14845 / NCIMB 13405 / ORS 571</strain>
    </source>
</reference>
<dbReference type="KEGG" id="azc:AZC_0234"/>
<dbReference type="HOGENOM" id="CLU_011276_2_1_5"/>
<keyword evidence="9" id="KW-0456">Lyase</keyword>
<keyword evidence="8" id="KW-0520">NAD</keyword>
<dbReference type="InterPro" id="IPR006366">
    <property type="entry name" value="CobA/CysG_C"/>
</dbReference>
<dbReference type="FunFam" id="3.40.1010.10:FF:000001">
    <property type="entry name" value="Siroheme synthase"/>
    <property type="match status" value="1"/>
</dbReference>
<evidence type="ECO:0000313" key="18">
    <source>
        <dbReference type="Proteomes" id="UP000000270"/>
    </source>
</evidence>
<evidence type="ECO:0000256" key="2">
    <source>
        <dbReference type="ARBA" id="ARBA00005879"/>
    </source>
</evidence>
<dbReference type="GO" id="GO:0019354">
    <property type="term" value="P:siroheme biosynthetic process"/>
    <property type="evidence" value="ECO:0007669"/>
    <property type="project" value="UniProtKB-UniPathway"/>
</dbReference>
<organism evidence="17 18">
    <name type="scientific">Azorhizobium caulinodans (strain ATCC 43989 / DSM 5975 / JCM 20966 / LMG 6465 / NBRC 14845 / NCIMB 13405 / ORS 571)</name>
    <dbReference type="NCBI Taxonomy" id="438753"/>
    <lineage>
        <taxon>Bacteria</taxon>
        <taxon>Pseudomonadati</taxon>
        <taxon>Pseudomonadota</taxon>
        <taxon>Alphaproteobacteria</taxon>
        <taxon>Hyphomicrobiales</taxon>
        <taxon>Xanthobacteraceae</taxon>
        <taxon>Azorhizobium</taxon>
    </lineage>
</organism>
<reference evidence="17 18" key="3">
    <citation type="journal article" date="2008" name="BMC Genomics">
        <title>The genome of the versatile nitrogen fixer Azorhizobium caulinodans ORS571.</title>
        <authorList>
            <person name="Lee KB."/>
            <person name="Backer P.D."/>
            <person name="Aono T."/>
            <person name="Liu CT."/>
            <person name="Suzuki S."/>
            <person name="Suzuki T."/>
            <person name="Kaneko T."/>
            <person name="Yamada M."/>
            <person name="Tabata S."/>
            <person name="Kupfer D.M."/>
            <person name="Najar F.Z."/>
            <person name="Wiley G.B."/>
            <person name="Roe B."/>
            <person name="Binnewies T.T."/>
            <person name="Ussery D.W."/>
            <person name="D'Haeze W."/>
            <person name="Herder J.D."/>
            <person name="Gevers D."/>
            <person name="Vereecke D."/>
            <person name="Holsters M."/>
            <person name="Oyaizu H."/>
        </authorList>
    </citation>
    <scope>NUCLEOTIDE SEQUENCE [LARGE SCALE GENOMIC DNA]</scope>
    <source>
        <strain evidence="18">ATCC 43989 / DSM 5975 / JCM 20966 / LMG 6465 / NBRC 14845 / NCIMB 13405 / ORS 571</strain>
    </source>
</reference>
<evidence type="ECO:0000256" key="10">
    <source>
        <dbReference type="ARBA" id="ARBA00023244"/>
    </source>
</evidence>
<dbReference type="InterPro" id="IPR006367">
    <property type="entry name" value="Sirohaem_synthase_N"/>
</dbReference>
<keyword evidence="10" id="KW-0627">Porphyrin biosynthesis</keyword>
<evidence type="ECO:0000256" key="15">
    <source>
        <dbReference type="SAM" id="MobiDB-lite"/>
    </source>
</evidence>
<feature type="active site" description="Proton donor" evidence="14">
    <location>
        <position position="329"/>
    </location>
</feature>
<dbReference type="GO" id="GO:0043115">
    <property type="term" value="F:precorrin-2 dehydrogenase activity"/>
    <property type="evidence" value="ECO:0007669"/>
    <property type="project" value="UniProtKB-EC"/>
</dbReference>
<dbReference type="Proteomes" id="UP000000270">
    <property type="component" value="Chromosome"/>
</dbReference>
<dbReference type="InterPro" id="IPR003043">
    <property type="entry name" value="Uropor_MeTrfase_CS"/>
</dbReference>
<gene>
    <name evidence="17" type="ordered locus">AZC_0234</name>
</gene>
<dbReference type="SUPFAM" id="SSF75615">
    <property type="entry name" value="Siroheme synthase middle domains-like"/>
    <property type="match status" value="1"/>
</dbReference>
<dbReference type="CDD" id="cd11642">
    <property type="entry name" value="SUMT"/>
    <property type="match status" value="1"/>
</dbReference>
<feature type="active site" description="Proton acceptor" evidence="14">
    <location>
        <position position="307"/>
    </location>
</feature>
<dbReference type="PANTHER" id="PTHR45790:SF3">
    <property type="entry name" value="S-ADENOSYL-L-METHIONINE-DEPENDENT UROPORPHYRINOGEN III METHYLTRANSFERASE, CHLOROPLASTIC"/>
    <property type="match status" value="1"/>
</dbReference>
<keyword evidence="4 17" id="KW-0489">Methyltransferase</keyword>
<reference evidence="18" key="2">
    <citation type="submission" date="2007-04" db="EMBL/GenBank/DDBJ databases">
        <title>Complete genome sequence of the nitrogen-fixing bacterium Azorhizobium caulinodans ORS571.</title>
        <authorList>
            <person name="Lee K.B."/>
            <person name="Backer P.D."/>
            <person name="Aono T."/>
            <person name="Liu C.T."/>
            <person name="Suzuki S."/>
            <person name="Suzuki T."/>
            <person name="Kaneko T."/>
            <person name="Yamada M."/>
            <person name="Tabata S."/>
            <person name="Kupfer D.M."/>
            <person name="Najar F.Z."/>
            <person name="Wiley G.B."/>
            <person name="Roe B."/>
            <person name="Binnewies T."/>
            <person name="Ussery D."/>
            <person name="Vereecke D."/>
            <person name="Gevers D."/>
            <person name="Holsters M."/>
            <person name="Oyaizu H."/>
        </authorList>
    </citation>
    <scope>NUCLEOTIDE SEQUENCE [LARGE SCALE GENOMIC DNA]</scope>
    <source>
        <strain evidence="18">ATCC 43989 / DSM 5975 / JCM 20966 / LMG 6465 / NBRC 14845 / NCIMB 13405 / ORS 571</strain>
    </source>
</reference>
<dbReference type="UniPathway" id="UPA00262">
    <property type="reaction ID" value="UER00211"/>
</dbReference>
<keyword evidence="7" id="KW-0560">Oxidoreductase</keyword>
<reference evidence="17 18" key="6">
    <citation type="journal article" date="2011" name="Appl. Environ. Microbiol.">
        <title>Involvement of the azorhizobial chromosome partition gene (parA) in the onset of bacteroid differentiation during Sesbania rostrata stem nodule development.</title>
        <authorList>
            <person name="Liu CT."/>
            <person name="Lee KB."/>
            <person name="Wang YS."/>
            <person name="Peng MH."/>
            <person name="Lee KT."/>
            <person name="Suzuki S."/>
            <person name="Suzuki T."/>
            <person name="Oyaizu H."/>
        </authorList>
    </citation>
    <scope>NUCLEOTIDE SEQUENCE [LARGE SCALE GENOMIC DNA]</scope>
    <source>
        <strain evidence="18">ATCC 43989 / DSM 5975 / JCM 20966 / LMG 6465 / NBRC 14845 / NCIMB 13405 / ORS 571</strain>
    </source>
</reference>
<dbReference type="PANTHER" id="PTHR45790">
    <property type="entry name" value="SIROHEME SYNTHASE-RELATED"/>
    <property type="match status" value="1"/>
</dbReference>
<dbReference type="EMBL" id="AP009384">
    <property type="protein sequence ID" value="BAF86232.1"/>
    <property type="molecule type" value="Genomic_DNA"/>
</dbReference>
<evidence type="ECO:0000256" key="9">
    <source>
        <dbReference type="ARBA" id="ARBA00023239"/>
    </source>
</evidence>
<protein>
    <submittedName>
        <fullName evidence="17">Uroporphyrin-III C-methyltransferase</fullName>
    </submittedName>
</protein>
<evidence type="ECO:0000313" key="17">
    <source>
        <dbReference type="EMBL" id="BAF86232.1"/>
    </source>
</evidence>
<comment type="pathway">
    <text evidence="12">Porphyrin-containing compound metabolism; siroheme biosynthesis; precorrin-2 from uroporphyrinogen III: step 1/1.</text>
</comment>
<dbReference type="NCBIfam" id="TIGR01469">
    <property type="entry name" value="cobA_cysG_Cterm"/>
    <property type="match status" value="1"/>
</dbReference>
<feature type="domain" description="Tetrapyrrole methylase" evidence="16">
    <location>
        <begin position="277"/>
        <end position="488"/>
    </location>
</feature>
<dbReference type="InterPro" id="IPR050161">
    <property type="entry name" value="Siro_Cobalamin_biosynth"/>
</dbReference>
<dbReference type="InterPro" id="IPR012409">
    <property type="entry name" value="Sirohaem_synth"/>
</dbReference>
<evidence type="ECO:0000259" key="16">
    <source>
        <dbReference type="Pfam" id="PF00590"/>
    </source>
</evidence>
<dbReference type="SUPFAM" id="SSF53790">
    <property type="entry name" value="Tetrapyrrole methylase"/>
    <property type="match status" value="1"/>
</dbReference>
<dbReference type="GO" id="GO:0032259">
    <property type="term" value="P:methylation"/>
    <property type="evidence" value="ECO:0007669"/>
    <property type="project" value="UniProtKB-KW"/>
</dbReference>
<sequence length="531" mass="55700">MSSPGVDATLGKRSVGEDNLRSRGADRGDADPMSAERTPSETGRAPRQREGGRMEKLARLPVFFALQGRRVLVAGGREPAVWKAELLSAAGARVEVIAPDVCEEMWHLAAAAPGGPIAIHKRRWSPDDLPGAAIAIADAEDEAEAEAFAAAARAVGVPVNVVDKPAFCDFAFGAIVNRSPLVVGISTDGAAPVFGQAIRAKIEALLPQGFKAWAQAAQSWRSAVSALGLSFQGRRRFWESFAARAMAEPNRPPEDADRDALLAVAEAGQALPEVGSVVLVGAGPGDPELLTLKAVRALQSADVVLYDDLVSDAVLDFARREAKKMLVGKTGYGPSCKQDDINALMVQLAREGRRVVRLKGGEPMIFGRAGEEISACRAAGVRVEVVPGISAPQGAASRLVASLTHRDHARRLQFVTAHARDGKLPRDLDFKALSDKAATTVVYMPRRTLPDLVAELAAAGVDLATPAVAVFSVTRADEQMVWSPLGSLVTAVAAAVDEGAAGPCIVLYGHALSAAEGAEALLDPAPRTAQI</sequence>
<dbReference type="InterPro" id="IPR014777">
    <property type="entry name" value="4pyrrole_Mease_sub1"/>
</dbReference>
<dbReference type="GO" id="GO:0004851">
    <property type="term" value="F:uroporphyrin-III C-methyltransferase activity"/>
    <property type="evidence" value="ECO:0007669"/>
    <property type="project" value="InterPro"/>
</dbReference>
<evidence type="ECO:0000256" key="8">
    <source>
        <dbReference type="ARBA" id="ARBA00023027"/>
    </source>
</evidence>
<evidence type="ECO:0000256" key="5">
    <source>
        <dbReference type="ARBA" id="ARBA00022679"/>
    </source>
</evidence>
<evidence type="ECO:0000256" key="11">
    <source>
        <dbReference type="ARBA" id="ARBA00023268"/>
    </source>
</evidence>
<comment type="catalytic activity">
    <reaction evidence="13">
        <text>precorrin-2 + NAD(+) = sirohydrochlorin + NADH + 2 H(+)</text>
        <dbReference type="Rhea" id="RHEA:15613"/>
        <dbReference type="ChEBI" id="CHEBI:15378"/>
        <dbReference type="ChEBI" id="CHEBI:57540"/>
        <dbReference type="ChEBI" id="CHEBI:57945"/>
        <dbReference type="ChEBI" id="CHEBI:58351"/>
        <dbReference type="ChEBI" id="CHEBI:58827"/>
        <dbReference type="EC" id="1.3.1.76"/>
    </reaction>
</comment>
<dbReference type="AlphaFoldDB" id="A8IJ15"/>
<comment type="pathway">
    <text evidence="1">Porphyrin-containing compound metabolism; siroheme biosynthesis; sirohydrochlorin from precorrin-2: step 1/1.</text>
</comment>
<dbReference type="NCBIfam" id="NF007922">
    <property type="entry name" value="PRK10637.1"/>
    <property type="match status" value="1"/>
</dbReference>
<reference evidence="17 18" key="4">
    <citation type="journal article" date="2009" name="Appl. Environ. Microbiol.">
        <title>Comparative genome-wide transcriptional profiling of Azorhizobium caulinodans ORS571 grown under free-living and symbiotic conditions.</title>
        <authorList>
            <person name="Tsukada S."/>
            <person name="Aono T."/>
            <person name="Akiba N."/>
            <person name="Lee KB."/>
            <person name="Liu CT."/>
            <person name="Toyazaki H."/>
            <person name="Oyaizu H."/>
        </authorList>
    </citation>
    <scope>NUCLEOTIDE SEQUENCE [LARGE SCALE GENOMIC DNA]</scope>
    <source>
        <strain evidence="18">ATCC 43989 / DSM 5975 / JCM 20966 / LMG 6465 / NBRC 14845 / NCIMB 13405 / ORS 571</strain>
    </source>
</reference>
<dbReference type="Pfam" id="PF00590">
    <property type="entry name" value="TP_methylase"/>
    <property type="match status" value="1"/>
</dbReference>
<dbReference type="Gene3D" id="3.30.160.110">
    <property type="entry name" value="Siroheme synthase, domain 2"/>
    <property type="match status" value="1"/>
</dbReference>
<keyword evidence="5 17" id="KW-0808">Transferase</keyword>
<feature type="region of interest" description="Disordered" evidence="15">
    <location>
        <begin position="1"/>
        <end position="52"/>
    </location>
</feature>